<name>A0ABW4WZM1_9BACT</name>
<evidence type="ECO:0000256" key="1">
    <source>
        <dbReference type="ARBA" id="ARBA00009477"/>
    </source>
</evidence>
<proteinExistence type="inferred from homology"/>
<feature type="transmembrane region" description="Helical" evidence="2">
    <location>
        <begin position="6"/>
        <end position="24"/>
    </location>
</feature>
<dbReference type="NCBIfam" id="TIGR01730">
    <property type="entry name" value="RND_mfp"/>
    <property type="match status" value="1"/>
</dbReference>
<dbReference type="Gene3D" id="2.40.50.100">
    <property type="match status" value="1"/>
</dbReference>
<sequence length="363" mass="40051">MRQKFLIWLVPAVLLFMFVFFGVMPRILNQQELKAAVNKEKTRVAIVNVITTTRSKDSTSLALPGQIEPYRETVLYARTQGFLKKRLVDIGSEVKAGQLLATIEAPELDQELSRARADLKLANSNLERSRSVTLPGAVAKQELDSREAAYDINMATVRRLEALKTLQEIRAPFKGVITSRNIELGALVNAGGTMPLFTISQQDTLRVFVDVPQAYYRSIKLGQNVAVKIPEMPSKVFTGKVIRTSGALRTQSRTLLTEVIIPNTKAELVSGLYGQVKFHVQQETPPVVIPANTLLVQSEGPKVMLVSHDKTLHLQAVEIGRDFGTSVEIVSGLNGNEQLVLNPTDNLQEGQLVQVRAVETSAK</sequence>
<accession>A0ABW4WZM1</accession>
<dbReference type="PANTHER" id="PTHR30469">
    <property type="entry name" value="MULTIDRUG RESISTANCE PROTEIN MDTA"/>
    <property type="match status" value="1"/>
</dbReference>
<dbReference type="RefSeq" id="WP_229958260.1">
    <property type="nucleotide sequence ID" value="NZ_JAJJWI010000002.1"/>
</dbReference>
<evidence type="ECO:0000259" key="3">
    <source>
        <dbReference type="Pfam" id="PF25917"/>
    </source>
</evidence>
<comment type="similarity">
    <text evidence="1">Belongs to the membrane fusion protein (MFP) (TC 8.A.1) family.</text>
</comment>
<dbReference type="Pfam" id="PF25954">
    <property type="entry name" value="Beta-barrel_RND_2"/>
    <property type="match status" value="1"/>
</dbReference>
<evidence type="ECO:0000259" key="4">
    <source>
        <dbReference type="Pfam" id="PF25954"/>
    </source>
</evidence>
<dbReference type="PANTHER" id="PTHR30469:SF37">
    <property type="entry name" value="RAGD PROTEIN"/>
    <property type="match status" value="1"/>
</dbReference>
<dbReference type="InterPro" id="IPR058625">
    <property type="entry name" value="MdtA-like_BSH"/>
</dbReference>
<evidence type="ECO:0000313" key="6">
    <source>
        <dbReference type="Proteomes" id="UP001597369"/>
    </source>
</evidence>
<dbReference type="Gene3D" id="1.10.287.470">
    <property type="entry name" value="Helix hairpin bin"/>
    <property type="match status" value="1"/>
</dbReference>
<reference evidence="6" key="1">
    <citation type="journal article" date="2019" name="Int. J. Syst. Evol. Microbiol.">
        <title>The Global Catalogue of Microorganisms (GCM) 10K type strain sequencing project: providing services to taxonomists for standard genome sequencing and annotation.</title>
        <authorList>
            <consortium name="The Broad Institute Genomics Platform"/>
            <consortium name="The Broad Institute Genome Sequencing Center for Infectious Disease"/>
            <person name="Wu L."/>
            <person name="Ma J."/>
        </authorList>
    </citation>
    <scope>NUCLEOTIDE SEQUENCE [LARGE SCALE GENOMIC DNA]</scope>
    <source>
        <strain evidence="6">JCM 16545</strain>
    </source>
</reference>
<organism evidence="5 6">
    <name type="scientific">Pontibacter silvestris</name>
    <dbReference type="NCBI Taxonomy" id="2305183"/>
    <lineage>
        <taxon>Bacteria</taxon>
        <taxon>Pseudomonadati</taxon>
        <taxon>Bacteroidota</taxon>
        <taxon>Cytophagia</taxon>
        <taxon>Cytophagales</taxon>
        <taxon>Hymenobacteraceae</taxon>
        <taxon>Pontibacter</taxon>
    </lineage>
</organism>
<dbReference type="Pfam" id="PF25917">
    <property type="entry name" value="BSH_RND"/>
    <property type="match status" value="1"/>
</dbReference>
<dbReference type="Gene3D" id="2.40.30.170">
    <property type="match status" value="1"/>
</dbReference>
<keyword evidence="6" id="KW-1185">Reference proteome</keyword>
<feature type="domain" description="Multidrug resistance protein MdtA-like barrel-sandwich hybrid" evidence="3">
    <location>
        <begin position="77"/>
        <end position="199"/>
    </location>
</feature>
<dbReference type="Proteomes" id="UP001597369">
    <property type="component" value="Unassembled WGS sequence"/>
</dbReference>
<evidence type="ECO:0000256" key="2">
    <source>
        <dbReference type="SAM" id="Phobius"/>
    </source>
</evidence>
<dbReference type="Gene3D" id="2.40.420.20">
    <property type="match status" value="1"/>
</dbReference>
<dbReference type="EMBL" id="JBHUHV010000037">
    <property type="protein sequence ID" value="MFD2067475.1"/>
    <property type="molecule type" value="Genomic_DNA"/>
</dbReference>
<keyword evidence="2" id="KW-0812">Transmembrane</keyword>
<keyword evidence="2" id="KW-0472">Membrane</keyword>
<comment type="caution">
    <text evidence="5">The sequence shown here is derived from an EMBL/GenBank/DDBJ whole genome shotgun (WGS) entry which is preliminary data.</text>
</comment>
<protein>
    <submittedName>
        <fullName evidence="5">Efflux RND transporter periplasmic adaptor subunit</fullName>
    </submittedName>
</protein>
<feature type="domain" description="CusB-like beta-barrel" evidence="4">
    <location>
        <begin position="209"/>
        <end position="279"/>
    </location>
</feature>
<dbReference type="InterPro" id="IPR058792">
    <property type="entry name" value="Beta-barrel_RND_2"/>
</dbReference>
<gene>
    <name evidence="5" type="ORF">ACFSKU_11320</name>
</gene>
<evidence type="ECO:0000313" key="5">
    <source>
        <dbReference type="EMBL" id="MFD2067475.1"/>
    </source>
</evidence>
<dbReference type="SUPFAM" id="SSF111369">
    <property type="entry name" value="HlyD-like secretion proteins"/>
    <property type="match status" value="1"/>
</dbReference>
<keyword evidence="2" id="KW-1133">Transmembrane helix</keyword>
<dbReference type="InterPro" id="IPR006143">
    <property type="entry name" value="RND_pump_MFP"/>
</dbReference>